<sequence length="140" mass="15803">MKKNLTKLIIVAILISTLNPIANTSQAKAKTKKIICLSLKGNTLTYADAVWTYELGIEDENIVGKPKKHTMKLASKVSYSLLNADKMKNYKVNKKRFVKAIKSAEPELAKDHKIKYYWGMAAKVTLTGNKITKIQQLYQD</sequence>
<gene>
    <name evidence="2" type="ORF">APZ18_10555</name>
</gene>
<keyword evidence="1" id="KW-0732">Signal</keyword>
<protein>
    <recommendedName>
        <fullName evidence="4">DUF4430 domain-containing protein</fullName>
    </recommendedName>
</protein>
<comment type="caution">
    <text evidence="2">The sequence shown here is derived from an EMBL/GenBank/DDBJ whole genome shotgun (WGS) entry which is preliminary data.</text>
</comment>
<proteinExistence type="predicted"/>
<evidence type="ECO:0000313" key="3">
    <source>
        <dbReference type="Proteomes" id="UP000050833"/>
    </source>
</evidence>
<dbReference type="Proteomes" id="UP000050833">
    <property type="component" value="Unassembled WGS sequence"/>
</dbReference>
<name>A0AAW3JSG8_9FIRM</name>
<evidence type="ECO:0000313" key="2">
    <source>
        <dbReference type="EMBL" id="KQC85134.1"/>
    </source>
</evidence>
<dbReference type="EMBL" id="LLKB01000005">
    <property type="protein sequence ID" value="KQC85134.1"/>
    <property type="molecule type" value="Genomic_DNA"/>
</dbReference>
<evidence type="ECO:0000256" key="1">
    <source>
        <dbReference type="SAM" id="SignalP"/>
    </source>
</evidence>
<feature type="chain" id="PRO_5043766814" description="DUF4430 domain-containing protein" evidence="1">
    <location>
        <begin position="30"/>
        <end position="140"/>
    </location>
</feature>
<dbReference type="RefSeq" id="WP_055944703.1">
    <property type="nucleotide sequence ID" value="NZ_JAQDCV010000005.1"/>
</dbReference>
<dbReference type="AlphaFoldDB" id="A0AAW3JSG8"/>
<reference evidence="2 3" key="1">
    <citation type="submission" date="2015-10" db="EMBL/GenBank/DDBJ databases">
        <title>Butyribacter intestini gen. nov., sp. nov., a butyric acid-producing bacterium of the family Lachnospiraceae isolated from the human faeces.</title>
        <authorList>
            <person name="Zou Y."/>
            <person name="Xue W."/>
            <person name="Luo G."/>
            <person name="Lv M."/>
        </authorList>
    </citation>
    <scope>NUCLEOTIDE SEQUENCE [LARGE SCALE GENOMIC DNA]</scope>
    <source>
        <strain evidence="2 3">TF01-11</strain>
    </source>
</reference>
<organism evidence="2 3">
    <name type="scientific">Butyribacter intestini</name>
    <dbReference type="NCBI Taxonomy" id="1703332"/>
    <lineage>
        <taxon>Bacteria</taxon>
        <taxon>Bacillati</taxon>
        <taxon>Bacillota</taxon>
        <taxon>Clostridia</taxon>
        <taxon>Lachnospirales</taxon>
        <taxon>Lachnospiraceae</taxon>
        <taxon>Butyribacter</taxon>
    </lineage>
</organism>
<keyword evidence="3" id="KW-1185">Reference proteome</keyword>
<accession>A0AAW3JSG8</accession>
<evidence type="ECO:0008006" key="4">
    <source>
        <dbReference type="Google" id="ProtNLM"/>
    </source>
</evidence>
<feature type="signal peptide" evidence="1">
    <location>
        <begin position="1"/>
        <end position="29"/>
    </location>
</feature>